<comment type="caution">
    <text evidence="5">The sequence shown here is derived from an EMBL/GenBank/DDBJ whole genome shotgun (WGS) entry which is preliminary data.</text>
</comment>
<dbReference type="InterPro" id="IPR036388">
    <property type="entry name" value="WH-like_DNA-bd_sf"/>
</dbReference>
<dbReference type="CDD" id="cd06170">
    <property type="entry name" value="LuxR_C_like"/>
    <property type="match status" value="1"/>
</dbReference>
<organism evidence="5 6">
    <name type="scientific">Chitinophaga defluvii</name>
    <dbReference type="NCBI Taxonomy" id="3163343"/>
    <lineage>
        <taxon>Bacteria</taxon>
        <taxon>Pseudomonadati</taxon>
        <taxon>Bacteroidota</taxon>
        <taxon>Chitinophagia</taxon>
        <taxon>Chitinophagales</taxon>
        <taxon>Chitinophagaceae</taxon>
        <taxon>Chitinophaga</taxon>
    </lineage>
</organism>
<gene>
    <name evidence="5" type="ORF">ABR189_06455</name>
</gene>
<proteinExistence type="predicted"/>
<dbReference type="PROSITE" id="PS50043">
    <property type="entry name" value="HTH_LUXR_2"/>
    <property type="match status" value="1"/>
</dbReference>
<evidence type="ECO:0000256" key="3">
    <source>
        <dbReference type="ARBA" id="ARBA00023163"/>
    </source>
</evidence>
<reference evidence="5 6" key="1">
    <citation type="submission" date="2024-06" db="EMBL/GenBank/DDBJ databases">
        <title>Chitinophaga defluvii sp. nov., isolated from municipal sewage.</title>
        <authorList>
            <person name="Zhang L."/>
        </authorList>
    </citation>
    <scope>NUCLEOTIDE SEQUENCE [LARGE SCALE GENOMIC DNA]</scope>
    <source>
        <strain evidence="5 6">H8</strain>
    </source>
</reference>
<dbReference type="PROSITE" id="PS00622">
    <property type="entry name" value="HTH_LUXR_1"/>
    <property type="match status" value="1"/>
</dbReference>
<keyword evidence="2" id="KW-0238">DNA-binding</keyword>
<dbReference type="InterPro" id="IPR000792">
    <property type="entry name" value="Tscrpt_reg_LuxR_C"/>
</dbReference>
<dbReference type="PANTHER" id="PTHR44688">
    <property type="entry name" value="DNA-BINDING TRANSCRIPTIONAL ACTIVATOR DEVR_DOSR"/>
    <property type="match status" value="1"/>
</dbReference>
<dbReference type="Proteomes" id="UP001549749">
    <property type="component" value="Unassembled WGS sequence"/>
</dbReference>
<dbReference type="EMBL" id="JBEXAC010000001">
    <property type="protein sequence ID" value="MET6997000.1"/>
    <property type="molecule type" value="Genomic_DNA"/>
</dbReference>
<sequence>MNEFEDIEQKLYQIERNITQQQFDIPDIAAVLPASVMIHHLEAGVPQEITYMNEWGSHRLGVELEALNAMKQEYYDLFFVQEDLDQVLPGILNYCQDKGAATQQFNFFQRVKLYKEEKHRWFYTVCKFLPQLTPGGKDQLIMLSSPVEGVGTLMNKVTKVLDENEYIANNYKKFARLTKREKEIISLLCEGKSSAEISDILFITKYTVDTHRKNIHRKIEAESFAQLMKFATAFDLV</sequence>
<evidence type="ECO:0000313" key="5">
    <source>
        <dbReference type="EMBL" id="MET6997000.1"/>
    </source>
</evidence>
<dbReference type="PANTHER" id="PTHR44688:SF16">
    <property type="entry name" value="DNA-BINDING TRANSCRIPTIONAL ACTIVATOR DEVR_DOSR"/>
    <property type="match status" value="1"/>
</dbReference>
<dbReference type="Gene3D" id="1.10.10.10">
    <property type="entry name" value="Winged helix-like DNA-binding domain superfamily/Winged helix DNA-binding domain"/>
    <property type="match status" value="1"/>
</dbReference>
<keyword evidence="1" id="KW-0805">Transcription regulation</keyword>
<dbReference type="Pfam" id="PF00196">
    <property type="entry name" value="GerE"/>
    <property type="match status" value="1"/>
</dbReference>
<evidence type="ECO:0000259" key="4">
    <source>
        <dbReference type="PROSITE" id="PS50043"/>
    </source>
</evidence>
<evidence type="ECO:0000256" key="2">
    <source>
        <dbReference type="ARBA" id="ARBA00023125"/>
    </source>
</evidence>
<feature type="domain" description="HTH luxR-type" evidence="4">
    <location>
        <begin position="170"/>
        <end position="235"/>
    </location>
</feature>
<evidence type="ECO:0000256" key="1">
    <source>
        <dbReference type="ARBA" id="ARBA00023015"/>
    </source>
</evidence>
<dbReference type="RefSeq" id="WP_354659641.1">
    <property type="nucleotide sequence ID" value="NZ_JBEXAC010000001.1"/>
</dbReference>
<dbReference type="PRINTS" id="PR00038">
    <property type="entry name" value="HTHLUXR"/>
</dbReference>
<dbReference type="InterPro" id="IPR016032">
    <property type="entry name" value="Sig_transdc_resp-reg_C-effctor"/>
</dbReference>
<protein>
    <submittedName>
        <fullName evidence="5">Helix-turn-helix transcriptional regulator</fullName>
    </submittedName>
</protein>
<keyword evidence="3" id="KW-0804">Transcription</keyword>
<accession>A0ABV2T322</accession>
<dbReference type="SUPFAM" id="SSF46894">
    <property type="entry name" value="C-terminal effector domain of the bipartite response regulators"/>
    <property type="match status" value="1"/>
</dbReference>
<dbReference type="SMART" id="SM00421">
    <property type="entry name" value="HTH_LUXR"/>
    <property type="match status" value="1"/>
</dbReference>
<keyword evidence="6" id="KW-1185">Reference proteome</keyword>
<name>A0ABV2T322_9BACT</name>
<evidence type="ECO:0000313" key="6">
    <source>
        <dbReference type="Proteomes" id="UP001549749"/>
    </source>
</evidence>